<feature type="transmembrane region" description="Helical" evidence="1">
    <location>
        <begin position="373"/>
        <end position="391"/>
    </location>
</feature>
<dbReference type="EMBL" id="CAJNJA010072935">
    <property type="protein sequence ID" value="CAE7908172.1"/>
    <property type="molecule type" value="Genomic_DNA"/>
</dbReference>
<dbReference type="AlphaFoldDB" id="A0A813BJZ7"/>
<reference evidence="2" key="1">
    <citation type="submission" date="2021-02" db="EMBL/GenBank/DDBJ databases">
        <authorList>
            <person name="Dougan E. K."/>
            <person name="Rhodes N."/>
            <person name="Thang M."/>
            <person name="Chan C."/>
        </authorList>
    </citation>
    <scope>NUCLEOTIDE SEQUENCE</scope>
</reference>
<name>A0A813BJZ7_9DINO</name>
<keyword evidence="3" id="KW-1185">Reference proteome</keyword>
<dbReference type="Proteomes" id="UP000601435">
    <property type="component" value="Unassembled WGS sequence"/>
</dbReference>
<evidence type="ECO:0000313" key="2">
    <source>
        <dbReference type="EMBL" id="CAE7908172.1"/>
    </source>
</evidence>
<comment type="caution">
    <text evidence="2">The sequence shown here is derived from an EMBL/GenBank/DDBJ whole genome shotgun (WGS) entry which is preliminary data.</text>
</comment>
<evidence type="ECO:0000256" key="1">
    <source>
        <dbReference type="SAM" id="Phobius"/>
    </source>
</evidence>
<accession>A0A813BJZ7</accession>
<keyword evidence="1" id="KW-1133">Transmembrane helix</keyword>
<proteinExistence type="predicted"/>
<sequence>AGSGLGDAAPAPAAYDADQRACLSPSVLALGPDPDDLLGTAFLWCGWRVLPTSGLHGPAGNPGDARWFDATAADIASADLLFISWDQAARPRAGEVPAVFDDGRADSRLFADRVAAGRDPAARLRSSAPGTTAEDFQNAVLAFLQGQVVQRQARGGCILEDALADACWQAPVVTQRDCIGAALLCQHFHDPLEWDPDWVGGEWRLPSQEEAQVTAPFAFFIAVSASWWAARRGLAVVRIHRLPPVESTGRREHWLQIAPEALRSEAMSPLAVSLGLRPGQIPAADQLPVKALAEERVAAKGLLPDGCVYVGQGNYQHRLPTSKWRNPWVAGLTCDPGQALSRYADFVVAELWHDLGELAGLTLLSDTPMEDSYSFALAVVVGFLIPRRLVFGYRAGRRFERRGPQMVRSDRRYLSPSSKRR</sequence>
<keyword evidence="1" id="KW-0812">Transmembrane</keyword>
<evidence type="ECO:0000313" key="3">
    <source>
        <dbReference type="Proteomes" id="UP000601435"/>
    </source>
</evidence>
<dbReference type="OrthoDB" id="442658at2759"/>
<organism evidence="2 3">
    <name type="scientific">Symbiodinium necroappetens</name>
    <dbReference type="NCBI Taxonomy" id="1628268"/>
    <lineage>
        <taxon>Eukaryota</taxon>
        <taxon>Sar</taxon>
        <taxon>Alveolata</taxon>
        <taxon>Dinophyceae</taxon>
        <taxon>Suessiales</taxon>
        <taxon>Symbiodiniaceae</taxon>
        <taxon>Symbiodinium</taxon>
    </lineage>
</organism>
<keyword evidence="1" id="KW-0472">Membrane</keyword>
<gene>
    <name evidence="2" type="ORF">SNEC2469_LOCUS30839</name>
</gene>
<feature type="non-terminal residue" evidence="2">
    <location>
        <position position="1"/>
    </location>
</feature>
<protein>
    <submittedName>
        <fullName evidence="2">Uncharacterized protein</fullName>
    </submittedName>
</protein>